<evidence type="ECO:0000313" key="2">
    <source>
        <dbReference type="EMBL" id="TWH91316.1"/>
    </source>
</evidence>
<accession>A0A562K7G6</accession>
<dbReference type="InterPro" id="IPR042099">
    <property type="entry name" value="ANL_N_sf"/>
</dbReference>
<dbReference type="SUPFAM" id="SSF56801">
    <property type="entry name" value="Acetyl-CoA synthetase-like"/>
    <property type="match status" value="1"/>
</dbReference>
<dbReference type="EMBL" id="VLKI01000001">
    <property type="protein sequence ID" value="TWH91316.1"/>
    <property type="molecule type" value="Genomic_DNA"/>
</dbReference>
<name>A0A562K7G6_9BACI</name>
<dbReference type="RefSeq" id="WP_144539971.1">
    <property type="nucleotide sequence ID" value="NZ_CBCSDC010000009.1"/>
</dbReference>
<gene>
    <name evidence="2" type="ORF">IQ19_00773</name>
</gene>
<evidence type="ECO:0000259" key="1">
    <source>
        <dbReference type="Pfam" id="PF00501"/>
    </source>
</evidence>
<dbReference type="AlphaFoldDB" id="A0A562K7G6"/>
<dbReference type="PANTHER" id="PTHR43845:SF1">
    <property type="entry name" value="BLR5969 PROTEIN"/>
    <property type="match status" value="1"/>
</dbReference>
<reference evidence="2 3" key="1">
    <citation type="journal article" date="2015" name="Stand. Genomic Sci.">
        <title>Genomic Encyclopedia of Bacterial and Archaeal Type Strains, Phase III: the genomes of soil and plant-associated and newly described type strains.</title>
        <authorList>
            <person name="Whitman W.B."/>
            <person name="Woyke T."/>
            <person name="Klenk H.P."/>
            <person name="Zhou Y."/>
            <person name="Lilburn T.G."/>
            <person name="Beck B.J."/>
            <person name="De Vos P."/>
            <person name="Vandamme P."/>
            <person name="Eisen J.A."/>
            <person name="Garrity G."/>
            <person name="Hugenholtz P."/>
            <person name="Kyrpides N.C."/>
        </authorList>
    </citation>
    <scope>NUCLEOTIDE SEQUENCE [LARGE SCALE GENOMIC DNA]</scope>
    <source>
        <strain evidence="2 3">CGMCC 1.10115</strain>
    </source>
</reference>
<feature type="domain" description="AMP-dependent synthetase/ligase" evidence="1">
    <location>
        <begin position="130"/>
        <end position="260"/>
    </location>
</feature>
<comment type="caution">
    <text evidence="2">The sequence shown here is derived from an EMBL/GenBank/DDBJ whole genome shotgun (WGS) entry which is preliminary data.</text>
</comment>
<dbReference type="GeneID" id="65402046"/>
<keyword evidence="2" id="KW-0436">Ligase</keyword>
<evidence type="ECO:0000313" key="3">
    <source>
        <dbReference type="Proteomes" id="UP000318667"/>
    </source>
</evidence>
<dbReference type="PANTHER" id="PTHR43845">
    <property type="entry name" value="BLR5969 PROTEIN"/>
    <property type="match status" value="1"/>
</dbReference>
<dbReference type="GO" id="GO:0016874">
    <property type="term" value="F:ligase activity"/>
    <property type="evidence" value="ECO:0007669"/>
    <property type="project" value="UniProtKB-KW"/>
</dbReference>
<dbReference type="Pfam" id="PF00501">
    <property type="entry name" value="AMP-binding"/>
    <property type="match status" value="1"/>
</dbReference>
<keyword evidence="3" id="KW-1185">Reference proteome</keyword>
<dbReference type="Proteomes" id="UP000318667">
    <property type="component" value="Unassembled WGS sequence"/>
</dbReference>
<dbReference type="OrthoDB" id="580775at2"/>
<dbReference type="InterPro" id="IPR000873">
    <property type="entry name" value="AMP-dep_synth/lig_dom"/>
</dbReference>
<dbReference type="Gene3D" id="3.40.50.12780">
    <property type="entry name" value="N-terminal domain of ligase-like"/>
    <property type="match status" value="1"/>
</dbReference>
<organism evidence="2 3">
    <name type="scientific">Cytobacillus oceanisediminis</name>
    <dbReference type="NCBI Taxonomy" id="665099"/>
    <lineage>
        <taxon>Bacteria</taxon>
        <taxon>Bacillati</taxon>
        <taxon>Bacillota</taxon>
        <taxon>Bacilli</taxon>
        <taxon>Bacillales</taxon>
        <taxon>Bacillaceae</taxon>
        <taxon>Cytobacillus</taxon>
    </lineage>
</organism>
<protein>
    <submittedName>
        <fullName evidence="2">Phenylacetate-CoA ligase</fullName>
    </submittedName>
</protein>
<proteinExistence type="predicted"/>
<sequence>MENLQDVIQHAYEKAPGFKRQLDSAGLSPDDIKSVKDLEEIPVLKKDRLPELQAASQPFGNLAAMEPNEMARIFMSPGPIYDPQTHEKDFWRFSEALHAAGFGHEDIVQNTFSYHLSPAGFMFDSALRELGATVVPAGTGNRELQIQVMKDVKVTGYVGTPSFFNLLLDAIEEKGWKFGKEIIVEKVFFTAEMLTVQMRKRCENNGILVFEGYGTADCGCLAFEDKQGPGLKVTDTAIVQICDPHTGKEISAGEGEVVVSLFDKNYPLIRFGTGDLSRWVEGYEGKRIAGVLGRVNDGVKVKGMFVREKQLAQVLEGAGYPAFQAIVTNENGQDEFRILVESEAELQSGLAAKIQDVIRVKPLIERTVCGRFKKEEKKLVDKRNYELKKV</sequence>